<evidence type="ECO:0000313" key="3">
    <source>
        <dbReference type="Proteomes" id="UP000216164"/>
    </source>
</evidence>
<keyword evidence="1" id="KW-0812">Transmembrane</keyword>
<dbReference type="RefSeq" id="WP_043891909.1">
    <property type="nucleotide sequence ID" value="NZ_NCTK01000001.1"/>
</dbReference>
<evidence type="ECO:0000313" key="2">
    <source>
        <dbReference type="EMBL" id="OYQ14790.1"/>
    </source>
</evidence>
<dbReference type="EMBL" id="NCTK01000001">
    <property type="protein sequence ID" value="OYQ14790.1"/>
    <property type="molecule type" value="Genomic_DNA"/>
</dbReference>
<feature type="transmembrane region" description="Helical" evidence="1">
    <location>
        <begin position="6"/>
        <end position="22"/>
    </location>
</feature>
<protein>
    <recommendedName>
        <fullName evidence="4">Transmembrane protein</fullName>
    </recommendedName>
</protein>
<dbReference type="Proteomes" id="UP000216164">
    <property type="component" value="Unassembled WGS sequence"/>
</dbReference>
<dbReference type="AlphaFoldDB" id="A0AAP7ZQ96"/>
<reference evidence="2 3" key="1">
    <citation type="submission" date="2017-04" db="EMBL/GenBank/DDBJ databases">
        <title>Genome Announcement: Closed genomes of Ralstonia solanacearum strains K60, UW551, and UW700.</title>
        <authorList>
            <person name="Hayes M."/>
            <person name="Macintyre A.M."/>
            <person name="Allen C."/>
        </authorList>
    </citation>
    <scope>NUCLEOTIDE SEQUENCE [LARGE SCALE GENOMIC DNA]</scope>
    <source>
        <strain evidence="2 3">UW25</strain>
    </source>
</reference>
<proteinExistence type="predicted"/>
<accession>A0AAP7ZQ96</accession>
<feature type="transmembrane region" description="Helical" evidence="1">
    <location>
        <begin position="53"/>
        <end position="73"/>
    </location>
</feature>
<gene>
    <name evidence="2" type="ORF">B7R77_17095</name>
</gene>
<comment type="caution">
    <text evidence="2">The sequence shown here is derived from an EMBL/GenBank/DDBJ whole genome shotgun (WGS) entry which is preliminary data.</text>
</comment>
<sequence>MLALVNLWMLMSALVSVALMNYGARTQRWGALAGLLGQPAWLYLTHVTGEAGMFTASLFFTLCYGHGVWLGFFTQGRRARRRSTGSAAPAPLESTRH</sequence>
<evidence type="ECO:0000256" key="1">
    <source>
        <dbReference type="SAM" id="Phobius"/>
    </source>
</evidence>
<name>A0AAP7ZQ96_RALSL</name>
<evidence type="ECO:0008006" key="4">
    <source>
        <dbReference type="Google" id="ProtNLM"/>
    </source>
</evidence>
<keyword evidence="1" id="KW-1133">Transmembrane helix</keyword>
<keyword evidence="1" id="KW-0472">Membrane</keyword>
<organism evidence="2 3">
    <name type="scientific">Ralstonia solanacearum K60</name>
    <dbReference type="NCBI Taxonomy" id="1091042"/>
    <lineage>
        <taxon>Bacteria</taxon>
        <taxon>Pseudomonadati</taxon>
        <taxon>Pseudomonadota</taxon>
        <taxon>Betaproteobacteria</taxon>
        <taxon>Burkholderiales</taxon>
        <taxon>Burkholderiaceae</taxon>
        <taxon>Ralstonia</taxon>
        <taxon>Ralstonia solanacearum species complex</taxon>
    </lineage>
</organism>